<organism evidence="1 2">
    <name type="scientific">Prevotella corporis</name>
    <dbReference type="NCBI Taxonomy" id="28128"/>
    <lineage>
        <taxon>Bacteria</taxon>
        <taxon>Pseudomonadati</taxon>
        <taxon>Bacteroidota</taxon>
        <taxon>Bacteroidia</taxon>
        <taxon>Bacteroidales</taxon>
        <taxon>Prevotellaceae</taxon>
        <taxon>Prevotella</taxon>
    </lineage>
</organism>
<dbReference type="AlphaFoldDB" id="A0A133QHM4"/>
<evidence type="ECO:0000313" key="1">
    <source>
        <dbReference type="EMBL" id="KXA42380.1"/>
    </source>
</evidence>
<comment type="caution">
    <text evidence="1">The sequence shown here is derived from an EMBL/GenBank/DDBJ whole genome shotgun (WGS) entry which is preliminary data.</text>
</comment>
<dbReference type="STRING" id="28128.HMPREF3226_00661"/>
<dbReference type="Proteomes" id="UP000070533">
    <property type="component" value="Unassembled WGS sequence"/>
</dbReference>
<dbReference type="PATRIC" id="fig|28128.5.peg.669"/>
<proteinExistence type="predicted"/>
<sequence>MWIGFHPADLTQGKAFDKFLIIRRIDITFQKVSFYQTKGHRSSCERSPFDLRLLPFCLKVGLSSKSEGNLQRQNKILTNCS</sequence>
<protein>
    <submittedName>
        <fullName evidence="1">Uncharacterized protein</fullName>
    </submittedName>
</protein>
<evidence type="ECO:0000313" key="2">
    <source>
        <dbReference type="Proteomes" id="UP000070533"/>
    </source>
</evidence>
<keyword evidence="2" id="KW-1185">Reference proteome</keyword>
<name>A0A133QHM4_9BACT</name>
<dbReference type="EMBL" id="LRQG01000036">
    <property type="protein sequence ID" value="KXA42380.1"/>
    <property type="molecule type" value="Genomic_DNA"/>
</dbReference>
<reference evidence="2" key="1">
    <citation type="submission" date="2016-01" db="EMBL/GenBank/DDBJ databases">
        <authorList>
            <person name="Mitreva M."/>
            <person name="Pepin K.H."/>
            <person name="Mihindukulasuriya K.A."/>
            <person name="Fulton R."/>
            <person name="Fronick C."/>
            <person name="O'Laughlin M."/>
            <person name="Miner T."/>
            <person name="Herter B."/>
            <person name="Rosa B.A."/>
            <person name="Cordes M."/>
            <person name="Tomlinson C."/>
            <person name="Wollam A."/>
            <person name="Palsikar V.B."/>
            <person name="Mardis E.R."/>
            <person name="Wilson R.K."/>
        </authorList>
    </citation>
    <scope>NUCLEOTIDE SEQUENCE [LARGE SCALE GENOMIC DNA]</scope>
    <source>
        <strain evidence="2">MJR7716</strain>
    </source>
</reference>
<accession>A0A133QHM4</accession>
<gene>
    <name evidence="1" type="ORF">HMPREF3226_00661</name>
</gene>